<dbReference type="OrthoDB" id="9788098at2"/>
<keyword evidence="1" id="KW-0805">Transcription regulation</keyword>
<reference evidence="5 6" key="1">
    <citation type="submission" date="2018-12" db="EMBL/GenBank/DDBJ databases">
        <authorList>
            <person name="Grouzdev D.S."/>
            <person name="Krutkina M.S."/>
        </authorList>
    </citation>
    <scope>NUCLEOTIDE SEQUENCE [LARGE SCALE GENOMIC DNA]</scope>
    <source>
        <strain evidence="5 6">RmlP026</strain>
    </source>
</reference>
<proteinExistence type="predicted"/>
<dbReference type="GO" id="GO:0003700">
    <property type="term" value="F:DNA-binding transcription factor activity"/>
    <property type="evidence" value="ECO:0007669"/>
    <property type="project" value="InterPro"/>
</dbReference>
<evidence type="ECO:0000256" key="2">
    <source>
        <dbReference type="ARBA" id="ARBA00023125"/>
    </source>
</evidence>
<dbReference type="InterPro" id="IPR036390">
    <property type="entry name" value="WH_DNA-bd_sf"/>
</dbReference>
<protein>
    <submittedName>
        <fullName evidence="5">GntR family transcriptional regulator</fullName>
    </submittedName>
</protein>
<dbReference type="InterPro" id="IPR008920">
    <property type="entry name" value="TF_FadR/GntR_C"/>
</dbReference>
<evidence type="ECO:0000256" key="1">
    <source>
        <dbReference type="ARBA" id="ARBA00023015"/>
    </source>
</evidence>
<reference evidence="5 6" key="2">
    <citation type="submission" date="2019-02" db="EMBL/GenBank/DDBJ databases">
        <title>'Lichenibacterium ramalinii' gen. nov. sp. nov., 'Lichenibacterium minor' gen. nov. sp. nov.</title>
        <authorList>
            <person name="Pankratov T."/>
        </authorList>
    </citation>
    <scope>NUCLEOTIDE SEQUENCE [LARGE SCALE GENOMIC DNA]</scope>
    <source>
        <strain evidence="5 6">RmlP026</strain>
    </source>
</reference>
<gene>
    <name evidence="5" type="ORF">D3273_23095</name>
</gene>
<dbReference type="InterPro" id="IPR000524">
    <property type="entry name" value="Tscrpt_reg_HTH_GntR"/>
</dbReference>
<sequence>MVWSSTAIPTTLTALPFCAPRPDPDMPPVTAARPGLPSHPPTTRAIYAALRRDIVMLALMPGAKLSENELSLRFGTSRGPVREALIRLGEDGLIEVLPQRGSFVGRLSLPAIERARFVREALEIAVVRRAAEKGLPAEARIRAEASLSAQGGEGVDAESFIALDDGFHAGFAEAIGLGEVWAVIEREKAQFDRIRFLSLPAATPIDVIIAQHRSILRAVLDRDPAAGEVAVRDHMAEVLKIVDDLPGRYPHLF</sequence>
<accession>A0A4Q2U3R4</accession>
<dbReference type="Gene3D" id="1.20.120.530">
    <property type="entry name" value="GntR ligand-binding domain-like"/>
    <property type="match status" value="1"/>
</dbReference>
<dbReference type="Proteomes" id="UP000290759">
    <property type="component" value="Unassembled WGS sequence"/>
</dbReference>
<dbReference type="Gene3D" id="1.10.10.10">
    <property type="entry name" value="Winged helix-like DNA-binding domain superfamily/Winged helix DNA-binding domain"/>
    <property type="match status" value="1"/>
</dbReference>
<keyword evidence="6" id="KW-1185">Reference proteome</keyword>
<dbReference type="AlphaFoldDB" id="A0A4Q2U3R4"/>
<dbReference type="Pfam" id="PF07729">
    <property type="entry name" value="FCD"/>
    <property type="match status" value="1"/>
</dbReference>
<dbReference type="PANTHER" id="PTHR43537:SF6">
    <property type="entry name" value="HTH-TYPE TRANSCRIPTIONAL REPRESSOR RSPR"/>
    <property type="match status" value="1"/>
</dbReference>
<evidence type="ECO:0000313" key="5">
    <source>
        <dbReference type="EMBL" id="RYC29591.1"/>
    </source>
</evidence>
<dbReference type="SUPFAM" id="SSF46785">
    <property type="entry name" value="Winged helix' DNA-binding domain"/>
    <property type="match status" value="1"/>
</dbReference>
<dbReference type="PROSITE" id="PS50949">
    <property type="entry name" value="HTH_GNTR"/>
    <property type="match status" value="1"/>
</dbReference>
<keyword evidence="3" id="KW-0804">Transcription</keyword>
<organism evidence="5 6">
    <name type="scientific">Lichenibacterium minor</name>
    <dbReference type="NCBI Taxonomy" id="2316528"/>
    <lineage>
        <taxon>Bacteria</taxon>
        <taxon>Pseudomonadati</taxon>
        <taxon>Pseudomonadota</taxon>
        <taxon>Alphaproteobacteria</taxon>
        <taxon>Hyphomicrobiales</taxon>
        <taxon>Lichenihabitantaceae</taxon>
        <taxon>Lichenibacterium</taxon>
    </lineage>
</organism>
<dbReference type="GO" id="GO:0003677">
    <property type="term" value="F:DNA binding"/>
    <property type="evidence" value="ECO:0007669"/>
    <property type="project" value="UniProtKB-KW"/>
</dbReference>
<dbReference type="CDD" id="cd07377">
    <property type="entry name" value="WHTH_GntR"/>
    <property type="match status" value="1"/>
</dbReference>
<dbReference type="SMART" id="SM00345">
    <property type="entry name" value="HTH_GNTR"/>
    <property type="match status" value="1"/>
</dbReference>
<comment type="caution">
    <text evidence="5">The sequence shown here is derived from an EMBL/GenBank/DDBJ whole genome shotgun (WGS) entry which is preliminary data.</text>
</comment>
<evidence type="ECO:0000313" key="6">
    <source>
        <dbReference type="Proteomes" id="UP000290759"/>
    </source>
</evidence>
<evidence type="ECO:0000259" key="4">
    <source>
        <dbReference type="PROSITE" id="PS50949"/>
    </source>
</evidence>
<dbReference type="SUPFAM" id="SSF48008">
    <property type="entry name" value="GntR ligand-binding domain-like"/>
    <property type="match status" value="1"/>
</dbReference>
<evidence type="ECO:0000256" key="3">
    <source>
        <dbReference type="ARBA" id="ARBA00023163"/>
    </source>
</evidence>
<dbReference type="PANTHER" id="PTHR43537">
    <property type="entry name" value="TRANSCRIPTIONAL REGULATOR, GNTR FAMILY"/>
    <property type="match status" value="1"/>
</dbReference>
<dbReference type="SMART" id="SM00895">
    <property type="entry name" value="FCD"/>
    <property type="match status" value="1"/>
</dbReference>
<dbReference type="InterPro" id="IPR011711">
    <property type="entry name" value="GntR_C"/>
</dbReference>
<dbReference type="InterPro" id="IPR036388">
    <property type="entry name" value="WH-like_DNA-bd_sf"/>
</dbReference>
<name>A0A4Q2U3R4_9HYPH</name>
<keyword evidence="2" id="KW-0238">DNA-binding</keyword>
<dbReference type="EMBL" id="QYBB01000046">
    <property type="protein sequence ID" value="RYC29591.1"/>
    <property type="molecule type" value="Genomic_DNA"/>
</dbReference>
<dbReference type="Pfam" id="PF00392">
    <property type="entry name" value="GntR"/>
    <property type="match status" value="1"/>
</dbReference>
<feature type="domain" description="HTH gntR-type" evidence="4">
    <location>
        <begin position="40"/>
        <end position="107"/>
    </location>
</feature>